<dbReference type="Pfam" id="PF05121">
    <property type="entry name" value="GvpK"/>
    <property type="match status" value="1"/>
</dbReference>
<feature type="coiled-coil region" evidence="4">
    <location>
        <begin position="74"/>
        <end position="101"/>
    </location>
</feature>
<name>A0A1Z5HWS0_9FIRM</name>
<dbReference type="GO" id="GO:0031412">
    <property type="term" value="P:gas vesicle organization"/>
    <property type="evidence" value="ECO:0007669"/>
    <property type="project" value="InterPro"/>
</dbReference>
<comment type="subcellular location">
    <subcellularLocation>
        <location evidence="2">Gas vesicle</location>
    </subcellularLocation>
</comment>
<comment type="caution">
    <text evidence="5">The sequence shown here is derived from an EMBL/GenBank/DDBJ whole genome shotgun (WGS) entry which is preliminary data.</text>
</comment>
<protein>
    <recommendedName>
        <fullName evidence="7">Gas vesicle protein K</fullName>
    </recommendedName>
</protein>
<organism evidence="5 6">
    <name type="scientific">Calderihabitans maritimus</name>
    <dbReference type="NCBI Taxonomy" id="1246530"/>
    <lineage>
        <taxon>Bacteria</taxon>
        <taxon>Bacillati</taxon>
        <taxon>Bacillota</taxon>
        <taxon>Clostridia</taxon>
        <taxon>Neomoorellales</taxon>
        <taxon>Calderihabitantaceae</taxon>
        <taxon>Calderihabitans</taxon>
    </lineage>
</organism>
<accession>A0A1Z5HWS0</accession>
<evidence type="ECO:0000256" key="1">
    <source>
        <dbReference type="ARBA" id="ARBA00022987"/>
    </source>
</evidence>
<comment type="similarity">
    <text evidence="3">Belongs to the gas vesicle GvpK family.</text>
</comment>
<gene>
    <name evidence="5" type="ORF">KKC1_30960</name>
</gene>
<dbReference type="PANTHER" id="PTHR40137">
    <property type="entry name" value="PROTEIN GVPK 1"/>
    <property type="match status" value="1"/>
</dbReference>
<keyword evidence="1" id="KW-0304">Gas vesicle</keyword>
<dbReference type="AlphaFoldDB" id="A0A1Z5HWS0"/>
<evidence type="ECO:0000256" key="3">
    <source>
        <dbReference type="ARBA" id="ARBA00035659"/>
    </source>
</evidence>
<dbReference type="EMBL" id="BDGJ01000195">
    <property type="protein sequence ID" value="GAW93976.1"/>
    <property type="molecule type" value="Genomic_DNA"/>
</dbReference>
<evidence type="ECO:0000256" key="4">
    <source>
        <dbReference type="SAM" id="Coils"/>
    </source>
</evidence>
<dbReference type="GO" id="GO:0031411">
    <property type="term" value="C:gas vesicle"/>
    <property type="evidence" value="ECO:0007669"/>
    <property type="project" value="UniProtKB-SubCell"/>
</dbReference>
<keyword evidence="4" id="KW-0175">Coiled coil</keyword>
<sequence>MGTRVESEPGALDEFVEEVQKRQDTVPRRINADPEKVEQGLAKLVLTLIELIRRLLEKQAIKRMEAGSLSPEEIERVGITLMRLEEKMEELKEVFGLEDEELNLNLGPLGDLMYSKTINW</sequence>
<evidence type="ECO:0000313" key="5">
    <source>
        <dbReference type="EMBL" id="GAW93976.1"/>
    </source>
</evidence>
<dbReference type="InterPro" id="IPR007805">
    <property type="entry name" value="GvpK"/>
</dbReference>
<dbReference type="Proteomes" id="UP000197032">
    <property type="component" value="Unassembled WGS sequence"/>
</dbReference>
<reference evidence="6" key="1">
    <citation type="journal article" date="2017" name="Appl. Environ. Microbiol.">
        <title>Genomic Analysis of Calderihabitans maritimus KKC1, a Thermophilic, Hydrogenogenic, Carboxydotrophic Bacterium Isolated from Marine Sediment.</title>
        <authorList>
            <person name="Omae K."/>
            <person name="Yoneda Y."/>
            <person name="Fukuyama Y."/>
            <person name="Yoshida T."/>
            <person name="Sako Y."/>
        </authorList>
    </citation>
    <scope>NUCLEOTIDE SEQUENCE [LARGE SCALE GENOMIC DNA]</scope>
    <source>
        <strain evidence="6">KKC1</strain>
    </source>
</reference>
<evidence type="ECO:0000313" key="6">
    <source>
        <dbReference type="Proteomes" id="UP000197032"/>
    </source>
</evidence>
<evidence type="ECO:0008006" key="7">
    <source>
        <dbReference type="Google" id="ProtNLM"/>
    </source>
</evidence>
<keyword evidence="6" id="KW-1185">Reference proteome</keyword>
<evidence type="ECO:0000256" key="2">
    <source>
        <dbReference type="ARBA" id="ARBA00035108"/>
    </source>
</evidence>
<dbReference type="PANTHER" id="PTHR40137:SF2">
    <property type="entry name" value="PROTEIN GVPK 1"/>
    <property type="match status" value="1"/>
</dbReference>
<proteinExistence type="inferred from homology"/>